<keyword evidence="4" id="KW-1185">Reference proteome</keyword>
<dbReference type="Gene3D" id="3.30.420.180">
    <property type="entry name" value="CobE/GbiG C-terminal domain"/>
    <property type="match status" value="1"/>
</dbReference>
<evidence type="ECO:0000259" key="2">
    <source>
        <dbReference type="Pfam" id="PF11760"/>
    </source>
</evidence>
<dbReference type="GO" id="GO:0009236">
    <property type="term" value="P:cobalamin biosynthetic process"/>
    <property type="evidence" value="ECO:0007669"/>
    <property type="project" value="InterPro"/>
</dbReference>
<feature type="domain" description="Cobalamin synthesis G N-terminal" evidence="2">
    <location>
        <begin position="87"/>
        <end position="164"/>
    </location>
</feature>
<sequence length="386" mass="41951">MKISVISFTKTGQKMAERILKSMCGGDETIILYSKCSRKKTVQTAENSGDVTTQTFGVIPNQDTNVPTDNTGNTIAVQESVSVWAGEQMAAHHALVFVGACGIAVRAIAPWITDKLHDSPVLVMDEQGQYVIPLLSGHVGGANELAVRLAGELGAVPVITTATDLHGSFAVDLFAKRNDLWIHNREGIARVSSKILAGEKITMSVQTGHLAVDETIPSEIRLCAYPPVEKVDVLIADNMEEIFRKEAAELLLKPKKYILGAGCKKGTDSVKLEAFLRKILEEQDIAIEQVAALASIDVKKEERCLLEFSEKYRIPFQTYPAQKLQTVYGTFHGSDFVKSQVGVDNVCERAAMKAAGADGRICRAKQAQDGMTVAIAEKAWKVSMES</sequence>
<dbReference type="InterPro" id="IPR021744">
    <property type="entry name" value="CbiG_N"/>
</dbReference>
<dbReference type="Pfam" id="PF01890">
    <property type="entry name" value="CbiG_C"/>
    <property type="match status" value="1"/>
</dbReference>
<dbReference type="Gene3D" id="3.40.50.11220">
    <property type="match status" value="1"/>
</dbReference>
<proteinExistence type="predicted"/>
<dbReference type="AlphaFoldDB" id="A0AAE3A2U6"/>
<dbReference type="InterPro" id="IPR052553">
    <property type="entry name" value="CbiG_hydrolase"/>
</dbReference>
<feature type="domain" description="CobE/GbiG C-terminal" evidence="1">
    <location>
        <begin position="258"/>
        <end position="376"/>
    </location>
</feature>
<dbReference type="RefSeq" id="WP_227733100.1">
    <property type="nucleotide sequence ID" value="NZ_JAJEPV010000013.1"/>
</dbReference>
<dbReference type="SUPFAM" id="SSF159672">
    <property type="entry name" value="CbiG N-terminal domain-like"/>
    <property type="match status" value="1"/>
</dbReference>
<dbReference type="InterPro" id="IPR002750">
    <property type="entry name" value="CobE/GbiG_C"/>
</dbReference>
<accession>A0AAE3A2U6</accession>
<dbReference type="SUPFAM" id="SSF159664">
    <property type="entry name" value="CobE/GbiG C-terminal domain-like"/>
    <property type="match status" value="1"/>
</dbReference>
<evidence type="ECO:0000313" key="3">
    <source>
        <dbReference type="EMBL" id="MCC2119358.1"/>
    </source>
</evidence>
<dbReference type="PANTHER" id="PTHR37477">
    <property type="entry name" value="COBALT-PRECORRIN-5A HYDROLASE"/>
    <property type="match status" value="1"/>
</dbReference>
<organism evidence="3 4">
    <name type="scientific">Waltera acetigignens</name>
    <dbReference type="NCBI Taxonomy" id="2981769"/>
    <lineage>
        <taxon>Bacteria</taxon>
        <taxon>Bacillati</taxon>
        <taxon>Bacillota</taxon>
        <taxon>Clostridia</taxon>
        <taxon>Lachnospirales</taxon>
        <taxon>Lachnospiraceae</taxon>
        <taxon>Waltera</taxon>
    </lineage>
</organism>
<dbReference type="PANTHER" id="PTHR37477:SF1">
    <property type="entry name" value="COBALT-PRECORRIN-5A HYDROLASE"/>
    <property type="match status" value="1"/>
</dbReference>
<comment type="caution">
    <text evidence="3">The sequence shown here is derived from an EMBL/GenBank/DDBJ whole genome shotgun (WGS) entry which is preliminary data.</text>
</comment>
<dbReference type="InterPro" id="IPR038029">
    <property type="entry name" value="GbiG_N_sf"/>
</dbReference>
<dbReference type="Proteomes" id="UP001197795">
    <property type="component" value="Unassembled WGS sequence"/>
</dbReference>
<dbReference type="Pfam" id="PF11760">
    <property type="entry name" value="CbiG_N"/>
    <property type="match status" value="1"/>
</dbReference>
<reference evidence="3 4" key="1">
    <citation type="submission" date="2021-10" db="EMBL/GenBank/DDBJ databases">
        <title>Anaerobic single-cell dispensing facilitates the cultivation of human gut bacteria.</title>
        <authorList>
            <person name="Afrizal A."/>
        </authorList>
    </citation>
    <scope>NUCLEOTIDE SEQUENCE [LARGE SCALE GENOMIC DNA]</scope>
    <source>
        <strain evidence="3 4">CLA-AA-H273</strain>
    </source>
</reference>
<name>A0AAE3A2U6_9FIRM</name>
<protein>
    <submittedName>
        <fullName evidence="3">Cobalamin biosynthesis protein</fullName>
    </submittedName>
</protein>
<dbReference type="InterPro" id="IPR036518">
    <property type="entry name" value="CobE/GbiG_C_sf"/>
</dbReference>
<evidence type="ECO:0000313" key="4">
    <source>
        <dbReference type="Proteomes" id="UP001197795"/>
    </source>
</evidence>
<dbReference type="EMBL" id="JAJEPV010000013">
    <property type="protein sequence ID" value="MCC2119358.1"/>
    <property type="molecule type" value="Genomic_DNA"/>
</dbReference>
<evidence type="ECO:0000259" key="1">
    <source>
        <dbReference type="Pfam" id="PF01890"/>
    </source>
</evidence>
<gene>
    <name evidence="3" type="ORF">LKD75_07055</name>
</gene>